<protein>
    <submittedName>
        <fullName evidence="1">Winged helix DNA-binding domain-containing protein</fullName>
    </submittedName>
</protein>
<keyword evidence="1" id="KW-0238">DNA-binding</keyword>
<gene>
    <name evidence="1" type="ORF">SAMN05660199_02079</name>
</gene>
<organism evidence="1 2">
    <name type="scientific">Klenkia soli</name>
    <dbReference type="NCBI Taxonomy" id="1052260"/>
    <lineage>
        <taxon>Bacteria</taxon>
        <taxon>Bacillati</taxon>
        <taxon>Actinomycetota</taxon>
        <taxon>Actinomycetes</taxon>
        <taxon>Geodermatophilales</taxon>
        <taxon>Geodermatophilaceae</taxon>
        <taxon>Klenkia</taxon>
    </lineage>
</organism>
<reference evidence="2" key="1">
    <citation type="submission" date="2016-10" db="EMBL/GenBank/DDBJ databases">
        <authorList>
            <person name="Varghese N."/>
            <person name="Submissions S."/>
        </authorList>
    </citation>
    <scope>NUCLEOTIDE SEQUENCE [LARGE SCALE GENOMIC DNA]</scope>
    <source>
        <strain evidence="2">DSM 45843</strain>
    </source>
</reference>
<dbReference type="PANTHER" id="PTHR38479">
    <property type="entry name" value="LMO0824 PROTEIN"/>
    <property type="match status" value="1"/>
</dbReference>
<dbReference type="Pfam" id="PF06224">
    <property type="entry name" value="AlkZ-like"/>
    <property type="match status" value="1"/>
</dbReference>
<accession>A0A1H0KA48</accession>
<name>A0A1H0KA48_9ACTN</name>
<evidence type="ECO:0000313" key="1">
    <source>
        <dbReference type="EMBL" id="SDO52759.1"/>
    </source>
</evidence>
<dbReference type="AlphaFoldDB" id="A0A1H0KA48"/>
<evidence type="ECO:0000313" key="2">
    <source>
        <dbReference type="Proteomes" id="UP000199088"/>
    </source>
</evidence>
<dbReference type="OrthoDB" id="9148135at2"/>
<dbReference type="RefSeq" id="WP_091244360.1">
    <property type="nucleotide sequence ID" value="NZ_FNIR01000006.1"/>
</dbReference>
<proteinExistence type="predicted"/>
<dbReference type="EMBL" id="FNIR01000006">
    <property type="protein sequence ID" value="SDO52759.1"/>
    <property type="molecule type" value="Genomic_DNA"/>
</dbReference>
<dbReference type="GO" id="GO:0003677">
    <property type="term" value="F:DNA binding"/>
    <property type="evidence" value="ECO:0007669"/>
    <property type="project" value="UniProtKB-KW"/>
</dbReference>
<dbReference type="InterPro" id="IPR009351">
    <property type="entry name" value="AlkZ-like"/>
</dbReference>
<dbReference type="STRING" id="1052260.SAMN05660199_02079"/>
<sequence length="363" mass="39011">MTTGTTTWTRDDVLAHRVRAHQLDRDTGGTVADTAVLDLGVQETGPAGAGRWALQVRGLLDPADDDLVTAWTLRGAPHTYRRADLAGVAAATWPWSEADAAKRIFDGARPLRAAGIPVLDALDHVAAEMRDVAAAPTVKGDMSGALRHRLPEPYLRFCTPCGAVHAYEQTFRLAALHAGLVLRPGTSPPVLEQTGVRPAAAVPEQLDVVRAHLRLFGPSTPKQVAAYVDSTVAEVERRWPADAEPVTVDGEQRWVLPGAEPPDRVRTTRLLAPFDPYLQVRDRELLVPDRPVKELWPVLGRPGAVLVDGEVAGTWRPTTKGGRLSLAITRWRPVEQAAVEEQAEAMAAARGLAPGGVSLDPPG</sequence>
<keyword evidence="2" id="KW-1185">Reference proteome</keyword>
<dbReference type="PANTHER" id="PTHR38479:SF2">
    <property type="entry name" value="WINGED HELIX DNA-BINDING DOMAIN-CONTAINING PROTEIN"/>
    <property type="match status" value="1"/>
</dbReference>
<dbReference type="Proteomes" id="UP000199088">
    <property type="component" value="Unassembled WGS sequence"/>
</dbReference>